<evidence type="ECO:0000259" key="1">
    <source>
        <dbReference type="Pfam" id="PF01936"/>
    </source>
</evidence>
<keyword evidence="3" id="KW-1185">Reference proteome</keyword>
<dbReference type="PANTHER" id="PTHR14379:SF3">
    <property type="entry name" value="MEIOSIS REGULATOR AND MRNA STABILITY FACTOR 1"/>
    <property type="match status" value="1"/>
</dbReference>
<dbReference type="AlphaFoldDB" id="A0A6D2HQN5"/>
<accession>A0A6D2HQN5</accession>
<dbReference type="CDD" id="cd10910">
    <property type="entry name" value="PIN_limkain_b1_N_like"/>
    <property type="match status" value="1"/>
</dbReference>
<sequence length="177" mass="19284">MAAAKTAVFWDKEYCPVPKGLNGEMVWRNIKSSLEKAGYHGPASITAYVDDETNRIQNHDLAFAGIKLGHVPGGGRGKGRARHEAMRYDMWGWAVENEKSNLMVITKFVRYSTVDALRKRGWNVLLGWPENGPGEISCCATLTWSWKSLAAGGEAIGSKPATCPSCLKLQGTAAADQ</sequence>
<reference evidence="2" key="1">
    <citation type="submission" date="2020-01" db="EMBL/GenBank/DDBJ databases">
        <authorList>
            <person name="Mishra B."/>
        </authorList>
    </citation>
    <scope>NUCLEOTIDE SEQUENCE [LARGE SCALE GENOMIC DNA]</scope>
</reference>
<dbReference type="Pfam" id="PF01936">
    <property type="entry name" value="NYN"/>
    <property type="match status" value="1"/>
</dbReference>
<dbReference type="GO" id="GO:0010468">
    <property type="term" value="P:regulation of gene expression"/>
    <property type="evidence" value="ECO:0007669"/>
    <property type="project" value="InterPro"/>
</dbReference>
<dbReference type="EMBL" id="CACVBM020000266">
    <property type="protein sequence ID" value="CAA7016905.1"/>
    <property type="molecule type" value="Genomic_DNA"/>
</dbReference>
<evidence type="ECO:0000313" key="3">
    <source>
        <dbReference type="Proteomes" id="UP000467841"/>
    </source>
</evidence>
<protein>
    <recommendedName>
        <fullName evidence="1">NYN domain-containing protein</fullName>
    </recommendedName>
</protein>
<gene>
    <name evidence="2" type="ORF">MERR_LOCUS4140</name>
</gene>
<organism evidence="2 3">
    <name type="scientific">Microthlaspi erraticum</name>
    <dbReference type="NCBI Taxonomy" id="1685480"/>
    <lineage>
        <taxon>Eukaryota</taxon>
        <taxon>Viridiplantae</taxon>
        <taxon>Streptophyta</taxon>
        <taxon>Embryophyta</taxon>
        <taxon>Tracheophyta</taxon>
        <taxon>Spermatophyta</taxon>
        <taxon>Magnoliopsida</taxon>
        <taxon>eudicotyledons</taxon>
        <taxon>Gunneridae</taxon>
        <taxon>Pentapetalae</taxon>
        <taxon>rosids</taxon>
        <taxon>malvids</taxon>
        <taxon>Brassicales</taxon>
        <taxon>Brassicaceae</taxon>
        <taxon>Coluteocarpeae</taxon>
        <taxon>Microthlaspi</taxon>
    </lineage>
</organism>
<dbReference type="OrthoDB" id="549353at2759"/>
<dbReference type="PANTHER" id="PTHR14379">
    <property type="entry name" value="LIMKAIN B LKAP"/>
    <property type="match status" value="1"/>
</dbReference>
<evidence type="ECO:0000313" key="2">
    <source>
        <dbReference type="EMBL" id="CAA7016905.1"/>
    </source>
</evidence>
<name>A0A6D2HQN5_9BRAS</name>
<dbReference type="InterPro" id="IPR024768">
    <property type="entry name" value="Marf1"/>
</dbReference>
<dbReference type="GO" id="GO:0005777">
    <property type="term" value="C:peroxisome"/>
    <property type="evidence" value="ECO:0007669"/>
    <property type="project" value="InterPro"/>
</dbReference>
<comment type="caution">
    <text evidence="2">The sequence shown here is derived from an EMBL/GenBank/DDBJ whole genome shotgun (WGS) entry which is preliminary data.</text>
</comment>
<proteinExistence type="predicted"/>
<dbReference type="InterPro" id="IPR021139">
    <property type="entry name" value="NYN"/>
</dbReference>
<feature type="domain" description="NYN" evidence="1">
    <location>
        <begin position="5"/>
        <end position="126"/>
    </location>
</feature>
<dbReference type="GO" id="GO:0004540">
    <property type="term" value="F:RNA nuclease activity"/>
    <property type="evidence" value="ECO:0007669"/>
    <property type="project" value="InterPro"/>
</dbReference>
<dbReference type="Proteomes" id="UP000467841">
    <property type="component" value="Unassembled WGS sequence"/>
</dbReference>